<dbReference type="InterPro" id="IPR042420">
    <property type="entry name" value="RAI14/UACA"/>
</dbReference>
<evidence type="ECO:0000256" key="3">
    <source>
        <dbReference type="ARBA" id="ARBA00023054"/>
    </source>
</evidence>
<reference evidence="5" key="1">
    <citation type="submission" date="2025-08" db="UniProtKB">
        <authorList>
            <consortium name="Ensembl"/>
        </authorList>
    </citation>
    <scope>IDENTIFICATION</scope>
</reference>
<dbReference type="Proteomes" id="UP000694381">
    <property type="component" value="Unassembled WGS sequence"/>
</dbReference>
<dbReference type="Gene3D" id="1.25.40.20">
    <property type="entry name" value="Ankyrin repeat-containing domain"/>
    <property type="match status" value="1"/>
</dbReference>
<evidence type="ECO:0000256" key="2">
    <source>
        <dbReference type="ARBA" id="ARBA00023043"/>
    </source>
</evidence>
<keyword evidence="3" id="KW-0175">Coiled coil</keyword>
<dbReference type="SUPFAM" id="SSF48403">
    <property type="entry name" value="Ankyrin repeat"/>
    <property type="match status" value="1"/>
</dbReference>
<dbReference type="PANTHER" id="PTHR24129">
    <property type="entry name" value="ANKYCORBIN"/>
    <property type="match status" value="1"/>
</dbReference>
<keyword evidence="6" id="KW-1185">Reference proteome</keyword>
<feature type="repeat" description="ANK" evidence="4">
    <location>
        <begin position="24"/>
        <end position="56"/>
    </location>
</feature>
<reference evidence="5" key="2">
    <citation type="submission" date="2025-09" db="UniProtKB">
        <authorList>
            <consortium name="Ensembl"/>
        </authorList>
    </citation>
    <scope>IDENTIFICATION</scope>
</reference>
<name>A0A8C6RLJ2_NANGA</name>
<evidence type="ECO:0000256" key="4">
    <source>
        <dbReference type="PROSITE-ProRule" id="PRU00023"/>
    </source>
</evidence>
<evidence type="ECO:0000256" key="1">
    <source>
        <dbReference type="ARBA" id="ARBA00022737"/>
    </source>
</evidence>
<dbReference type="AlphaFoldDB" id="A0A8C6RLJ2"/>
<dbReference type="PROSITE" id="PS50088">
    <property type="entry name" value="ANK_REPEAT"/>
    <property type="match status" value="1"/>
</dbReference>
<sequence length="70" mass="7175">MRGAAGCLEVMISQGADVMSVDGAGYNALHLAAKYGHPQCLKQLLQASCMVDVEDSSGWTALHHAAAGGC</sequence>
<dbReference type="GO" id="GO:0003779">
    <property type="term" value="F:actin binding"/>
    <property type="evidence" value="ECO:0007669"/>
    <property type="project" value="InterPro"/>
</dbReference>
<dbReference type="SMART" id="SM00248">
    <property type="entry name" value="ANK"/>
    <property type="match status" value="1"/>
</dbReference>
<keyword evidence="2 4" id="KW-0040">ANK repeat</keyword>
<dbReference type="InterPro" id="IPR002110">
    <property type="entry name" value="Ankyrin_rpt"/>
</dbReference>
<dbReference type="Pfam" id="PF12796">
    <property type="entry name" value="Ank_2"/>
    <property type="match status" value="1"/>
</dbReference>
<keyword evidence="1" id="KW-0677">Repeat</keyword>
<organism evidence="5 6">
    <name type="scientific">Nannospalax galili</name>
    <name type="common">Northern Israeli blind subterranean mole rat</name>
    <name type="synonym">Spalax galili</name>
    <dbReference type="NCBI Taxonomy" id="1026970"/>
    <lineage>
        <taxon>Eukaryota</taxon>
        <taxon>Metazoa</taxon>
        <taxon>Chordata</taxon>
        <taxon>Craniata</taxon>
        <taxon>Vertebrata</taxon>
        <taxon>Euteleostomi</taxon>
        <taxon>Mammalia</taxon>
        <taxon>Eutheria</taxon>
        <taxon>Euarchontoglires</taxon>
        <taxon>Glires</taxon>
        <taxon>Rodentia</taxon>
        <taxon>Myomorpha</taxon>
        <taxon>Muroidea</taxon>
        <taxon>Spalacidae</taxon>
        <taxon>Spalacinae</taxon>
        <taxon>Nannospalax</taxon>
    </lineage>
</organism>
<dbReference type="PROSITE" id="PS50297">
    <property type="entry name" value="ANK_REP_REGION"/>
    <property type="match status" value="1"/>
</dbReference>
<proteinExistence type="predicted"/>
<protein>
    <submittedName>
        <fullName evidence="5">Uncharacterized protein</fullName>
    </submittedName>
</protein>
<evidence type="ECO:0000313" key="6">
    <source>
        <dbReference type="Proteomes" id="UP000694381"/>
    </source>
</evidence>
<dbReference type="Ensembl" id="ENSNGAT00000025081.1">
    <property type="protein sequence ID" value="ENSNGAP00000019419.1"/>
    <property type="gene ID" value="ENSNGAG00000019241.1"/>
</dbReference>
<dbReference type="GeneTree" id="ENSGT00940000159237"/>
<accession>A0A8C6RLJ2</accession>
<evidence type="ECO:0000313" key="5">
    <source>
        <dbReference type="Ensembl" id="ENSNGAP00000019419.1"/>
    </source>
</evidence>
<dbReference type="PANTHER" id="PTHR24129:SF0">
    <property type="entry name" value="ANKYCORBIN"/>
    <property type="match status" value="1"/>
</dbReference>
<gene>
    <name evidence="5" type="primary">Ankrd24</name>
</gene>
<dbReference type="InterPro" id="IPR036770">
    <property type="entry name" value="Ankyrin_rpt-contain_sf"/>
</dbReference>